<sequence length="57" mass="6294">MTDRPDRPAADTFFRAFLVSGFFAFFVLLILVWVTAGYGWALALAGAIWFALHLATA</sequence>
<keyword evidence="1" id="KW-0472">Membrane</keyword>
<evidence type="ECO:0000313" key="3">
    <source>
        <dbReference type="Proteomes" id="UP000244037"/>
    </source>
</evidence>
<keyword evidence="3" id="KW-1185">Reference proteome</keyword>
<dbReference type="AlphaFoldDB" id="A0A8E2VNY0"/>
<keyword evidence="1" id="KW-0812">Transmembrane</keyword>
<evidence type="ECO:0000256" key="1">
    <source>
        <dbReference type="SAM" id="Phobius"/>
    </source>
</evidence>
<organism evidence="2 3">
    <name type="scientific">Rhodovulum kholense</name>
    <dbReference type="NCBI Taxonomy" id="453584"/>
    <lineage>
        <taxon>Bacteria</taxon>
        <taxon>Pseudomonadati</taxon>
        <taxon>Pseudomonadota</taxon>
        <taxon>Alphaproteobacteria</taxon>
        <taxon>Rhodobacterales</taxon>
        <taxon>Paracoccaceae</taxon>
        <taxon>Rhodovulum</taxon>
    </lineage>
</organism>
<proteinExistence type="predicted"/>
<dbReference type="EMBL" id="QAYC01000002">
    <property type="protein sequence ID" value="PTW51354.1"/>
    <property type="molecule type" value="Genomic_DNA"/>
</dbReference>
<dbReference type="OrthoDB" id="7659358at2"/>
<reference evidence="2 3" key="1">
    <citation type="submission" date="2018-04" db="EMBL/GenBank/DDBJ databases">
        <title>Genomic Encyclopedia of Archaeal and Bacterial Type Strains, Phase II (KMG-II): from individual species to whole genera.</title>
        <authorList>
            <person name="Goeker M."/>
        </authorList>
    </citation>
    <scope>NUCLEOTIDE SEQUENCE [LARGE SCALE GENOMIC DNA]</scope>
    <source>
        <strain evidence="2 3">DSM 19783</strain>
    </source>
</reference>
<keyword evidence="1" id="KW-1133">Transmembrane helix</keyword>
<protein>
    <submittedName>
        <fullName evidence="2">Uncharacterized protein</fullName>
    </submittedName>
</protein>
<feature type="transmembrane region" description="Helical" evidence="1">
    <location>
        <begin position="38"/>
        <end position="56"/>
    </location>
</feature>
<name>A0A8E2VNY0_9RHOB</name>
<gene>
    <name evidence="2" type="ORF">C8N38_102146</name>
</gene>
<evidence type="ECO:0000313" key="2">
    <source>
        <dbReference type="EMBL" id="PTW51354.1"/>
    </source>
</evidence>
<feature type="transmembrane region" description="Helical" evidence="1">
    <location>
        <begin position="12"/>
        <end position="32"/>
    </location>
</feature>
<comment type="caution">
    <text evidence="2">The sequence shown here is derived from an EMBL/GenBank/DDBJ whole genome shotgun (WGS) entry which is preliminary data.</text>
</comment>
<dbReference type="Proteomes" id="UP000244037">
    <property type="component" value="Unassembled WGS sequence"/>
</dbReference>
<accession>A0A8E2VNY0</accession>
<dbReference type="RefSeq" id="WP_158272293.1">
    <property type="nucleotide sequence ID" value="NZ_QAYC01000002.1"/>
</dbReference>